<dbReference type="Proteomes" id="UP000013304">
    <property type="component" value="Chromosome"/>
</dbReference>
<dbReference type="HOGENOM" id="CLU_3066666_0_0_11"/>
<dbReference type="PATRIC" id="fig|1303692.3.peg.4906"/>
<dbReference type="RefSeq" id="WP_015611100.1">
    <property type="nucleotide sequence ID" value="NC_021177.1"/>
</dbReference>
<dbReference type="KEGG" id="sfi:SFUL_4882"/>
<dbReference type="EMBL" id="CP005080">
    <property type="protein sequence ID" value="AGK79778.1"/>
    <property type="molecule type" value="Genomic_DNA"/>
</dbReference>
<accession>N0D1Q4</accession>
<evidence type="ECO:0000313" key="1">
    <source>
        <dbReference type="EMBL" id="AGK79778.1"/>
    </source>
</evidence>
<dbReference type="Gene3D" id="3.90.180.10">
    <property type="entry name" value="Medium-chain alcohol dehydrogenases, catalytic domain"/>
    <property type="match status" value="1"/>
</dbReference>
<reference evidence="1 2" key="1">
    <citation type="submission" date="2013-04" db="EMBL/GenBank/DDBJ databases">
        <title>Complete genome sequence of Streptomyces fulvissimus.</title>
        <authorList>
            <person name="Myronovskyi M."/>
            <person name="Tokovenko B."/>
            <person name="Manderscheid N."/>
            <person name="Petzke L."/>
            <person name="Luzhetskyy A."/>
        </authorList>
    </citation>
    <scope>NUCLEOTIDE SEQUENCE [LARGE SCALE GENOMIC DNA]</scope>
    <source>
        <strain evidence="1 2">DSM 40593</strain>
    </source>
</reference>
<protein>
    <recommendedName>
        <fullName evidence="3">NADPH2:quinone reductase</fullName>
    </recommendedName>
</protein>
<organism evidence="1 2">
    <name type="scientific">Streptomyces microflavus DSM 40593</name>
    <dbReference type="NCBI Taxonomy" id="1303692"/>
    <lineage>
        <taxon>Bacteria</taxon>
        <taxon>Bacillati</taxon>
        <taxon>Actinomycetota</taxon>
        <taxon>Actinomycetes</taxon>
        <taxon>Kitasatosporales</taxon>
        <taxon>Streptomycetaceae</taxon>
        <taxon>Streptomyces</taxon>
    </lineage>
</organism>
<evidence type="ECO:0008006" key="3">
    <source>
        <dbReference type="Google" id="ProtNLM"/>
    </source>
</evidence>
<dbReference type="InterPro" id="IPR011032">
    <property type="entry name" value="GroES-like_sf"/>
</dbReference>
<name>N0D1Q4_STRMI</name>
<sequence>MRAVAFKEVGGPEELAAPAPGPGEVLMRVAYADVNFGEVQHRLGDVGPPGVRG</sequence>
<proteinExistence type="predicted"/>
<gene>
    <name evidence="1" type="ORF">SFUL_4882</name>
</gene>
<evidence type="ECO:0000313" key="2">
    <source>
        <dbReference type="Proteomes" id="UP000013304"/>
    </source>
</evidence>
<dbReference type="SUPFAM" id="SSF50129">
    <property type="entry name" value="GroES-like"/>
    <property type="match status" value="1"/>
</dbReference>
<dbReference type="AlphaFoldDB" id="N0D1Q4"/>